<sequence>MHNLDKLNLYALADLNAVTFNELEAMIINLLAIQVEENTKCTRYTITKNSLAYLTCRRLTVHSLSEAFLRLGQSLYIYEKRDSRTVKHPIILRYKLFPLYIEVEINHKLLPFFYNTKKYLRGIKVFHLSLKKSQMFECKSK</sequence>
<evidence type="ECO:0008006" key="3">
    <source>
        <dbReference type="Google" id="ProtNLM"/>
    </source>
</evidence>
<gene>
    <name evidence="1" type="ORF">PEPS_32090</name>
</gene>
<protein>
    <recommendedName>
        <fullName evidence="3">Initiator Rep protein domain-containing protein</fullName>
    </recommendedName>
</protein>
<dbReference type="EMBL" id="AP025293">
    <property type="protein sequence ID" value="BDD00929.1"/>
    <property type="molecule type" value="Genomic_DNA"/>
</dbReference>
<keyword evidence="1" id="KW-0614">Plasmid</keyword>
<dbReference type="RefSeq" id="WP_338398159.1">
    <property type="nucleotide sequence ID" value="NZ_AP025293.1"/>
</dbReference>
<reference evidence="1 2" key="1">
    <citation type="submission" date="2021-12" db="EMBL/GenBank/DDBJ databases">
        <title>Genome sequencing of bacteria with rrn-lacking chromosome and rrn-plasmid.</title>
        <authorList>
            <person name="Anda M."/>
            <person name="Iwasaki W."/>
        </authorList>
    </citation>
    <scope>NUCLEOTIDE SEQUENCE [LARGE SCALE GENOMIC DNA]</scope>
    <source>
        <strain evidence="1 2">NBRC 101262</strain>
        <plasmid evidence="1 2">pPP1</plasmid>
    </source>
</reference>
<keyword evidence="2" id="KW-1185">Reference proteome</keyword>
<name>A0ABN6LHC5_9BACT</name>
<proteinExistence type="predicted"/>
<accession>A0ABN6LHC5</accession>
<organism evidence="1 2">
    <name type="scientific">Persicobacter psychrovividus</name>
    <dbReference type="NCBI Taxonomy" id="387638"/>
    <lineage>
        <taxon>Bacteria</taxon>
        <taxon>Pseudomonadati</taxon>
        <taxon>Bacteroidota</taxon>
        <taxon>Cytophagia</taxon>
        <taxon>Cytophagales</taxon>
        <taxon>Persicobacteraceae</taxon>
        <taxon>Persicobacter</taxon>
    </lineage>
</organism>
<evidence type="ECO:0000313" key="1">
    <source>
        <dbReference type="EMBL" id="BDD00929.1"/>
    </source>
</evidence>
<dbReference type="Proteomes" id="UP001354989">
    <property type="component" value="Plasmid pPP1"/>
</dbReference>
<evidence type="ECO:0000313" key="2">
    <source>
        <dbReference type="Proteomes" id="UP001354989"/>
    </source>
</evidence>
<geneLocation type="plasmid" evidence="1 2">
    <name>pPP1</name>
</geneLocation>